<dbReference type="PANTHER" id="PTHR24177">
    <property type="entry name" value="CASKIN"/>
    <property type="match status" value="1"/>
</dbReference>
<gene>
    <name evidence="3" type="ORF">GIB67_003007</name>
</gene>
<evidence type="ECO:0000256" key="2">
    <source>
        <dbReference type="SAM" id="MobiDB-lite"/>
    </source>
</evidence>
<keyword evidence="1" id="KW-0040">ANK repeat</keyword>
<dbReference type="EMBL" id="JACGCM010001883">
    <property type="protein sequence ID" value="KAF6147676.1"/>
    <property type="molecule type" value="Genomic_DNA"/>
</dbReference>
<comment type="caution">
    <text evidence="3">The sequence shown here is derived from an EMBL/GenBank/DDBJ whole genome shotgun (WGS) entry which is preliminary data.</text>
</comment>
<evidence type="ECO:0000313" key="4">
    <source>
        <dbReference type="Proteomes" id="UP000541444"/>
    </source>
</evidence>
<name>A0A7J7LYF2_9MAGN</name>
<accession>A0A7J7LYF2</accession>
<dbReference type="OrthoDB" id="1921232at2759"/>
<feature type="repeat" description="ANK" evidence="1">
    <location>
        <begin position="126"/>
        <end position="158"/>
    </location>
</feature>
<dbReference type="Gene3D" id="1.25.40.20">
    <property type="entry name" value="Ankyrin repeat-containing domain"/>
    <property type="match status" value="1"/>
</dbReference>
<feature type="region of interest" description="Disordered" evidence="2">
    <location>
        <begin position="1"/>
        <end position="49"/>
    </location>
</feature>
<feature type="compositionally biased region" description="Low complexity" evidence="2">
    <location>
        <begin position="16"/>
        <end position="47"/>
    </location>
</feature>
<sequence length="604" mass="66465">MANISTPPTEMVVDPSNSSQTNQNTNNPVTETSSPSNSPQTNQNTNPRDLSFYMPLQKAAFKGDWDAANKFFERYQNVPYNIAITSSEKTALHIAAASGQTTFVKDLIGKMELKRRLDMLETKERGGHTALYFAVAAGNLEAAKAMVEKNAKLPQIPNTFGDSPILEAARLGHKELLQYLYEKTVQQDSPSNDASPLRGSAGVKLLNAIIAADFYDIALKLVEDYPQVATAREQNGTSALAVLARRSSSFESGTELGFWGLRIYSCWLLYQYCSSLFTCAKHSTPSTPGAEHLTNQAVLSTTNTETQSLIPASGEDEGNPHLVVQIGNHSNPSPPVEHLNNQAVPSTTNAVTQSLNPTSGQDVTNPLSCVDCIRSTPMLGTFTSKITQEHGTVEFMVTSLHYFPQLISMQTDSHTILHKCITHRQEKVFKLLHNEWSAYRTSLAAYQDSKANNILHLAAKLAPPDKLMAVSGAALQMQREMQWYKFENSHSEFDNLCTPTSQQRILIDSVISENVVQAVEDITKPTLREKINKKERTSTTLDGDTPRALFVKEHEKLVKDGEKWMRGLASSCSFVATLIATMVGAAAQLIKASWLDVHGSIKTR</sequence>
<evidence type="ECO:0000256" key="1">
    <source>
        <dbReference type="PROSITE-ProRule" id="PRU00023"/>
    </source>
</evidence>
<dbReference type="Pfam" id="PF12796">
    <property type="entry name" value="Ank_2"/>
    <property type="match status" value="1"/>
</dbReference>
<evidence type="ECO:0008006" key="5">
    <source>
        <dbReference type="Google" id="ProtNLM"/>
    </source>
</evidence>
<dbReference type="SUPFAM" id="SSF48403">
    <property type="entry name" value="Ankyrin repeat"/>
    <property type="match status" value="1"/>
</dbReference>
<protein>
    <recommendedName>
        <fullName evidence="5">PGG domain-containing protein</fullName>
    </recommendedName>
</protein>
<dbReference type="SMART" id="SM00248">
    <property type="entry name" value="ANK"/>
    <property type="match status" value="4"/>
</dbReference>
<dbReference type="InterPro" id="IPR036770">
    <property type="entry name" value="Ankyrin_rpt-contain_sf"/>
</dbReference>
<dbReference type="AlphaFoldDB" id="A0A7J7LYF2"/>
<dbReference type="Proteomes" id="UP000541444">
    <property type="component" value="Unassembled WGS sequence"/>
</dbReference>
<keyword evidence="4" id="KW-1185">Reference proteome</keyword>
<organism evidence="3 4">
    <name type="scientific">Kingdonia uniflora</name>
    <dbReference type="NCBI Taxonomy" id="39325"/>
    <lineage>
        <taxon>Eukaryota</taxon>
        <taxon>Viridiplantae</taxon>
        <taxon>Streptophyta</taxon>
        <taxon>Embryophyta</taxon>
        <taxon>Tracheophyta</taxon>
        <taxon>Spermatophyta</taxon>
        <taxon>Magnoliopsida</taxon>
        <taxon>Ranunculales</taxon>
        <taxon>Circaeasteraceae</taxon>
        <taxon>Kingdonia</taxon>
    </lineage>
</organism>
<dbReference type="GO" id="GO:0016020">
    <property type="term" value="C:membrane"/>
    <property type="evidence" value="ECO:0007669"/>
    <property type="project" value="TreeGrafter"/>
</dbReference>
<dbReference type="InterPro" id="IPR002110">
    <property type="entry name" value="Ankyrin_rpt"/>
</dbReference>
<dbReference type="PANTHER" id="PTHR24177:SF292">
    <property type="entry name" value="ANKYRIN REPEAT FAMILY PROTEIN-RELATED"/>
    <property type="match status" value="1"/>
</dbReference>
<proteinExistence type="predicted"/>
<evidence type="ECO:0000313" key="3">
    <source>
        <dbReference type="EMBL" id="KAF6147676.1"/>
    </source>
</evidence>
<reference evidence="3 4" key="1">
    <citation type="journal article" date="2020" name="IScience">
        <title>Genome Sequencing of the Endangered Kingdonia uniflora (Circaeasteraceae, Ranunculales) Reveals Potential Mechanisms of Evolutionary Specialization.</title>
        <authorList>
            <person name="Sun Y."/>
            <person name="Deng T."/>
            <person name="Zhang A."/>
            <person name="Moore M.J."/>
            <person name="Landis J.B."/>
            <person name="Lin N."/>
            <person name="Zhang H."/>
            <person name="Zhang X."/>
            <person name="Huang J."/>
            <person name="Zhang X."/>
            <person name="Sun H."/>
            <person name="Wang H."/>
        </authorList>
    </citation>
    <scope>NUCLEOTIDE SEQUENCE [LARGE SCALE GENOMIC DNA]</scope>
    <source>
        <strain evidence="3">TB1705</strain>
        <tissue evidence="3">Leaf</tissue>
    </source>
</reference>
<dbReference type="PROSITE" id="PS50088">
    <property type="entry name" value="ANK_REPEAT"/>
    <property type="match status" value="1"/>
</dbReference>